<reference evidence="1 2" key="1">
    <citation type="journal article" date="2013" name="Proc. Natl. Acad. Sci. U.S.A.">
        <title>Twelve previously unknown phage genera are ubiquitous in global oceans.</title>
        <authorList>
            <person name="Holmfeldt K."/>
            <person name="Solonenko N."/>
            <person name="Shah M."/>
            <person name="Corrier K."/>
            <person name="Riemann L."/>
            <person name="Verberkmoes N.C."/>
            <person name="Sullivan M.B."/>
        </authorList>
    </citation>
    <scope>NUCLEOTIDE SEQUENCE [LARGE SCALE GENOMIC DNA]</scope>
    <source>
        <strain evidence="1">Phi18:3</strain>
    </source>
</reference>
<sequence length="264" mass="31018">MGEIAIYKQENQTLGGVAFVTNTLSQLSIRNANAHELNKAFTHFVTELSLRLGIKESISNLDKIDVLELIMSKYKNLSFDEFMYAFKMERYGNLGERVEHYQLFNAEYVSKVLDKYVNWKRKIKMEHNIAKASKPNTATEREKQYWINRAVTELFDHYEENYAVLDGKIFIYDVFYDLGFLPTDVAYKKKIHKESIEVIEFEQNSKKPSTLAERNQIAEVLSEIRSPNSAKVKMKCKELVLLEFLRKIFKDPSEIEKLRKQFKN</sequence>
<dbReference type="EMBL" id="KC821620">
    <property type="protein sequence ID" value="AGO48517.1"/>
    <property type="molecule type" value="Genomic_DNA"/>
</dbReference>
<accession>S0A216</accession>
<proteinExistence type="predicted"/>
<dbReference type="GeneID" id="16797184"/>
<reference evidence="2" key="2">
    <citation type="submission" date="2013-03" db="EMBL/GenBank/DDBJ databases">
        <title>The Cellulophaga phages: a novel, diverse, and globally ubiquitous model system.</title>
        <authorList>
            <person name="Holmfeldt K."/>
            <person name="Solonenko N."/>
            <person name="Shah M."/>
            <person name="Corrier K."/>
            <person name="Riemann L."/>
            <person name="VerBerkmoes N.C."/>
            <person name="Sullivan M.B."/>
        </authorList>
    </citation>
    <scope>NUCLEOTIDE SEQUENCE [LARGE SCALE GENOMIC DNA]</scope>
</reference>
<evidence type="ECO:0000313" key="2">
    <source>
        <dbReference type="Proteomes" id="UP000014728"/>
    </source>
</evidence>
<dbReference type="RefSeq" id="YP_008241198.1">
    <property type="nucleotide sequence ID" value="NC_021794.1"/>
</dbReference>
<organism evidence="1 2">
    <name type="scientific">Cellulophaga phage phi18:3</name>
    <dbReference type="NCBI Taxonomy" id="1327983"/>
    <lineage>
        <taxon>Viruses</taxon>
        <taxon>Duplodnaviria</taxon>
        <taxon>Heunggongvirae</taxon>
        <taxon>Uroviricota</taxon>
        <taxon>Caudoviricetes</taxon>
        <taxon>Pachyviridae</taxon>
        <taxon>Baltivirus</taxon>
        <taxon>Baltivirus phi18tres</taxon>
    </lineage>
</organism>
<gene>
    <name evidence="1" type="ORF">Phi18:3_gp005</name>
</gene>
<dbReference type="OrthoDB" id="27713at10239"/>
<evidence type="ECO:0000313" key="1">
    <source>
        <dbReference type="EMBL" id="AGO48517.1"/>
    </source>
</evidence>
<name>S0A216_9CAUD</name>
<dbReference type="KEGG" id="vg:16797184"/>
<protein>
    <submittedName>
        <fullName evidence="1">Uncharacterized protein</fullName>
    </submittedName>
</protein>
<keyword evidence="2" id="KW-1185">Reference proteome</keyword>
<dbReference type="Proteomes" id="UP000014728">
    <property type="component" value="Segment"/>
</dbReference>